<dbReference type="GO" id="GO:0005758">
    <property type="term" value="C:mitochondrial intermembrane space"/>
    <property type="evidence" value="ECO:0007669"/>
    <property type="project" value="UniProtKB-SubCell"/>
</dbReference>
<protein>
    <recommendedName>
        <fullName evidence="6">Serine protease HTRA2, mitochondrial</fullName>
        <ecNumber evidence="5">3.4.21.108</ecNumber>
    </recommendedName>
    <alternativeName>
        <fullName evidence="17">High temperature requirement protein A2</fullName>
    </alternativeName>
</protein>
<dbReference type="GO" id="GO:0006915">
    <property type="term" value="P:apoptotic process"/>
    <property type="evidence" value="ECO:0007669"/>
    <property type="project" value="UniProtKB-KW"/>
</dbReference>
<evidence type="ECO:0000313" key="21">
    <source>
        <dbReference type="EMBL" id="JAA68812.1"/>
    </source>
</evidence>
<comment type="catalytic activity">
    <reaction evidence="1">
        <text>Cleavage of non-polar aliphatic amino-acids at the P1 position, with a preference for Val, Ile and Met. At the P2 and P3 positions, Arg is selected most strongly with a secondary preference for other hydrophilic residues.</text>
        <dbReference type="EC" id="3.4.21.108"/>
    </reaction>
</comment>
<keyword evidence="16" id="KW-0865">Zymogen</keyword>
<feature type="domain" description="PDZ" evidence="20">
    <location>
        <begin position="320"/>
        <end position="407"/>
    </location>
</feature>
<evidence type="ECO:0000256" key="16">
    <source>
        <dbReference type="ARBA" id="ARBA00023145"/>
    </source>
</evidence>
<dbReference type="GO" id="GO:0031966">
    <property type="term" value="C:mitochondrial membrane"/>
    <property type="evidence" value="ECO:0007669"/>
    <property type="project" value="UniProtKB-SubCell"/>
</dbReference>
<dbReference type="SMART" id="SM00228">
    <property type="entry name" value="PDZ"/>
    <property type="match status" value="1"/>
</dbReference>
<dbReference type="SUPFAM" id="SSF50156">
    <property type="entry name" value="PDZ domain-like"/>
    <property type="match status" value="1"/>
</dbReference>
<dbReference type="PRINTS" id="PR00834">
    <property type="entry name" value="PROTEASES2C"/>
</dbReference>
<evidence type="ECO:0000256" key="1">
    <source>
        <dbReference type="ARBA" id="ARBA00001760"/>
    </source>
</evidence>
<dbReference type="Gene3D" id="2.30.42.10">
    <property type="match status" value="1"/>
</dbReference>
<evidence type="ECO:0000256" key="6">
    <source>
        <dbReference type="ARBA" id="ARBA00016929"/>
    </source>
</evidence>
<dbReference type="InterPro" id="IPR001478">
    <property type="entry name" value="PDZ"/>
</dbReference>
<dbReference type="GO" id="GO:0006508">
    <property type="term" value="P:proteolysis"/>
    <property type="evidence" value="ECO:0007669"/>
    <property type="project" value="UniProtKB-KW"/>
</dbReference>
<keyword evidence="14" id="KW-0496">Mitochondrion</keyword>
<dbReference type="AlphaFoldDB" id="A0A0K8RCB8"/>
<reference evidence="21" key="1">
    <citation type="submission" date="2012-12" db="EMBL/GenBank/DDBJ databases">
        <title>Identification and characterization of a phenylalanine ammonia-lyase gene family in Isatis indigotica Fort.</title>
        <authorList>
            <person name="Liu Q."/>
            <person name="Chen J."/>
            <person name="Zhou X."/>
            <person name="Di P."/>
            <person name="Xiao Y."/>
            <person name="Xuan H."/>
            <person name="Zhang L."/>
            <person name="Chen W."/>
        </authorList>
    </citation>
    <scope>NUCLEOTIDE SEQUENCE</scope>
    <source>
        <tissue evidence="21">Salivary gland</tissue>
    </source>
</reference>
<sequence>MMNVNIARRLSSVCQRLRASRTLEECQMPASSRIFYRQHGNSSNYDRNSGGSGHQHKSGRFSTSWRSSVGTGLAVGALSLAGYTAWKRSNSCSLSQPLVPTLQAAQIIDSDKRQGVSPPSRNLNFIADAVEKTAPAVVFIEILGRHPFTQQQITVSNGSGFIVKSDGLILTNAHVVADGRLVTVKLQNGKEYKGKVESVDLRSDLATVRIVAENLPTLPLSRTKDLRPGEWVVAMGSPLALNNTITAGVISSLHRSSKELGIQNEMDYIQTDAAINFGNSGGPLINLDGKVIGINTMKVTSGISFAIPADYALDFLETSAKKLKEDPSSATSERWYLGITMLTLTPSLIQELQERDPMFPNVSSGVLVWRVVLGSPANLAGLQPGDVITRIGGKEARSSQDIYRALEAWKPVEIEVIHRGSKKTVTAQP</sequence>
<evidence type="ECO:0000256" key="14">
    <source>
        <dbReference type="ARBA" id="ARBA00023128"/>
    </source>
</evidence>
<dbReference type="Pfam" id="PF13365">
    <property type="entry name" value="Trypsin_2"/>
    <property type="match status" value="1"/>
</dbReference>
<feature type="compositionally biased region" description="Polar residues" evidence="19">
    <location>
        <begin position="39"/>
        <end position="49"/>
    </location>
</feature>
<keyword evidence="8" id="KW-0812">Transmembrane</keyword>
<comment type="subcellular location">
    <subcellularLocation>
        <location evidence="3">Mitochondrion intermembrane space</location>
        <topology evidence="3">Single-pass membrane protein</topology>
    </subcellularLocation>
    <subcellularLocation>
        <location evidence="2">Mitochondrion membrane</location>
        <topology evidence="2">Single-pass membrane protein</topology>
    </subcellularLocation>
</comment>
<dbReference type="InterPro" id="IPR041489">
    <property type="entry name" value="PDZ_6"/>
</dbReference>
<accession>A0A0K8RCB8</accession>
<dbReference type="PANTHER" id="PTHR22939:SF129">
    <property type="entry name" value="SERINE PROTEASE HTRA2, MITOCHONDRIAL"/>
    <property type="match status" value="1"/>
</dbReference>
<dbReference type="GO" id="GO:0007005">
    <property type="term" value="P:mitochondrion organization"/>
    <property type="evidence" value="ECO:0007669"/>
    <property type="project" value="UniProtKB-ARBA"/>
</dbReference>
<keyword evidence="7 21" id="KW-0645">Protease</keyword>
<dbReference type="EMBL" id="GADI01004996">
    <property type="protein sequence ID" value="JAA68812.1"/>
    <property type="molecule type" value="mRNA"/>
</dbReference>
<name>A0A0K8RCB8_IXORI</name>
<dbReference type="PANTHER" id="PTHR22939">
    <property type="entry name" value="SERINE PROTEASE FAMILY S1C HTRA-RELATED"/>
    <property type="match status" value="1"/>
</dbReference>
<dbReference type="SUPFAM" id="SSF50494">
    <property type="entry name" value="Trypsin-like serine proteases"/>
    <property type="match status" value="1"/>
</dbReference>
<comment type="similarity">
    <text evidence="4">Belongs to the peptidase S1C family.</text>
</comment>
<dbReference type="GO" id="GO:0043065">
    <property type="term" value="P:positive regulation of apoptotic process"/>
    <property type="evidence" value="ECO:0007669"/>
    <property type="project" value="TreeGrafter"/>
</dbReference>
<keyword evidence="12" id="KW-0809">Transit peptide</keyword>
<evidence type="ECO:0000259" key="20">
    <source>
        <dbReference type="PROSITE" id="PS50106"/>
    </source>
</evidence>
<evidence type="ECO:0000256" key="3">
    <source>
        <dbReference type="ARBA" id="ARBA00004375"/>
    </source>
</evidence>
<evidence type="ECO:0000256" key="2">
    <source>
        <dbReference type="ARBA" id="ARBA00004304"/>
    </source>
</evidence>
<keyword evidence="13" id="KW-1133">Transmembrane helix</keyword>
<evidence type="ECO:0000256" key="17">
    <source>
        <dbReference type="ARBA" id="ARBA00029644"/>
    </source>
</evidence>
<evidence type="ECO:0000256" key="8">
    <source>
        <dbReference type="ARBA" id="ARBA00022692"/>
    </source>
</evidence>
<evidence type="ECO:0000256" key="11">
    <source>
        <dbReference type="ARBA" id="ARBA00022825"/>
    </source>
</evidence>
<keyword evidence="15" id="KW-0472">Membrane</keyword>
<dbReference type="InterPro" id="IPR036034">
    <property type="entry name" value="PDZ_sf"/>
</dbReference>
<dbReference type="Pfam" id="PF17820">
    <property type="entry name" value="PDZ_6"/>
    <property type="match status" value="1"/>
</dbReference>
<keyword evidence="11" id="KW-0720">Serine protease</keyword>
<evidence type="ECO:0000256" key="15">
    <source>
        <dbReference type="ARBA" id="ARBA00023136"/>
    </source>
</evidence>
<feature type="region of interest" description="Disordered" evidence="19">
    <location>
        <begin position="37"/>
        <end position="63"/>
    </location>
</feature>
<keyword evidence="9" id="KW-0053">Apoptosis</keyword>
<evidence type="ECO:0000256" key="19">
    <source>
        <dbReference type="SAM" id="MobiDB-lite"/>
    </source>
</evidence>
<evidence type="ECO:0000256" key="4">
    <source>
        <dbReference type="ARBA" id="ARBA00010541"/>
    </source>
</evidence>
<evidence type="ECO:0000256" key="7">
    <source>
        <dbReference type="ARBA" id="ARBA00022670"/>
    </source>
</evidence>
<evidence type="ECO:0000256" key="10">
    <source>
        <dbReference type="ARBA" id="ARBA00022801"/>
    </source>
</evidence>
<evidence type="ECO:0000256" key="12">
    <source>
        <dbReference type="ARBA" id="ARBA00022946"/>
    </source>
</evidence>
<dbReference type="InterPro" id="IPR009003">
    <property type="entry name" value="Peptidase_S1_PA"/>
</dbReference>
<evidence type="ECO:0000256" key="5">
    <source>
        <dbReference type="ARBA" id="ARBA00013033"/>
    </source>
</evidence>
<dbReference type="EC" id="3.4.21.108" evidence="5"/>
<evidence type="ECO:0000256" key="18">
    <source>
        <dbReference type="ARBA" id="ARBA00035606"/>
    </source>
</evidence>
<dbReference type="PROSITE" id="PS50106">
    <property type="entry name" value="PDZ"/>
    <property type="match status" value="1"/>
</dbReference>
<dbReference type="Gene3D" id="2.40.10.120">
    <property type="match status" value="1"/>
</dbReference>
<dbReference type="FunFam" id="2.40.10.120:FF:000004">
    <property type="entry name" value="Serine protease HTRA2, mitochondrial"/>
    <property type="match status" value="1"/>
</dbReference>
<organism evidence="21">
    <name type="scientific">Ixodes ricinus</name>
    <name type="common">Common tick</name>
    <name type="synonym">Acarus ricinus</name>
    <dbReference type="NCBI Taxonomy" id="34613"/>
    <lineage>
        <taxon>Eukaryota</taxon>
        <taxon>Metazoa</taxon>
        <taxon>Ecdysozoa</taxon>
        <taxon>Arthropoda</taxon>
        <taxon>Chelicerata</taxon>
        <taxon>Arachnida</taxon>
        <taxon>Acari</taxon>
        <taxon>Parasitiformes</taxon>
        <taxon>Ixodida</taxon>
        <taxon>Ixodoidea</taxon>
        <taxon>Ixodidae</taxon>
        <taxon>Ixodinae</taxon>
        <taxon>Ixodes</taxon>
    </lineage>
</organism>
<dbReference type="GO" id="GO:0004252">
    <property type="term" value="F:serine-type endopeptidase activity"/>
    <property type="evidence" value="ECO:0007669"/>
    <property type="project" value="InterPro"/>
</dbReference>
<proteinExistence type="evidence at transcript level"/>
<evidence type="ECO:0000256" key="9">
    <source>
        <dbReference type="ARBA" id="ARBA00022703"/>
    </source>
</evidence>
<dbReference type="InterPro" id="IPR001940">
    <property type="entry name" value="Peptidase_S1C"/>
</dbReference>
<evidence type="ECO:0000256" key="13">
    <source>
        <dbReference type="ARBA" id="ARBA00022989"/>
    </source>
</evidence>
<comment type="function">
    <text evidence="18">Serine protease that shows proteolytic activity against a non-specific substrate beta-casein. Promotes or induces cell death either by direct binding to and inhibition of BIRC proteins (also called inhibitor of apoptosis proteins, IAPs), leading to an increase in caspase activity, or by a BIRC inhibition-independent, caspase-independent and serine protease activity-dependent mechanism. Can antagonize antiapoptotic activity of th/Diap1 by directly inducing the degradation of th/Diap1.</text>
</comment>
<keyword evidence="10" id="KW-0378">Hydrolase</keyword>